<gene>
    <name evidence="8" type="ORF">E1295_32240</name>
</gene>
<evidence type="ECO:0000256" key="5">
    <source>
        <dbReference type="PROSITE-ProRule" id="PRU01248"/>
    </source>
</evidence>
<evidence type="ECO:0000256" key="3">
    <source>
        <dbReference type="ARBA" id="ARBA00023125"/>
    </source>
</evidence>
<reference evidence="8 9" key="1">
    <citation type="submission" date="2019-03" db="EMBL/GenBank/DDBJ databases">
        <title>Draft genome sequences of novel Actinobacteria.</title>
        <authorList>
            <person name="Sahin N."/>
            <person name="Ay H."/>
            <person name="Saygin H."/>
        </authorList>
    </citation>
    <scope>NUCLEOTIDE SEQUENCE [LARGE SCALE GENOMIC DNA]</scope>
    <source>
        <strain evidence="8 9">6K102</strain>
    </source>
</reference>
<comment type="caution">
    <text evidence="8">The sequence shown here is derived from an EMBL/GenBank/DDBJ whole genome shotgun (WGS) entry which is preliminary data.</text>
</comment>
<comment type="similarity">
    <text evidence="1">Belongs to the 'phage' integrase family.</text>
</comment>
<feature type="domain" description="Core-binding (CB)" evidence="7">
    <location>
        <begin position="30"/>
        <end position="133"/>
    </location>
</feature>
<dbReference type="GO" id="GO:0015074">
    <property type="term" value="P:DNA integration"/>
    <property type="evidence" value="ECO:0007669"/>
    <property type="project" value="UniProtKB-KW"/>
</dbReference>
<dbReference type="PANTHER" id="PTHR30349">
    <property type="entry name" value="PHAGE INTEGRASE-RELATED"/>
    <property type="match status" value="1"/>
</dbReference>
<evidence type="ECO:0000259" key="7">
    <source>
        <dbReference type="PROSITE" id="PS51900"/>
    </source>
</evidence>
<dbReference type="GO" id="GO:0003677">
    <property type="term" value="F:DNA binding"/>
    <property type="evidence" value="ECO:0007669"/>
    <property type="project" value="UniProtKB-UniRule"/>
</dbReference>
<keyword evidence="3 5" id="KW-0238">DNA-binding</keyword>
<evidence type="ECO:0000256" key="4">
    <source>
        <dbReference type="ARBA" id="ARBA00023172"/>
    </source>
</evidence>
<sequence length="343" mass="38531">MGNVVEFAPRERHSTPRRTRRARITMPAGAPLAGLIDSWRLALESADKAPNTIALYMRAARRFVTFLDEQDMPGDVESVAAEHVRAFLVHERQRVTAQQKHENAADDHERDRAGVATARAAHLYLGVWFNWLIAEGERTTVSPVLRADRPNMPTKVRPYLSLDQVSALLDACRGADYEARRDSAIIRVLFDTGMRVSGLCGLRLDDVDLRERRLRIVLKGGAEHWSPIGAKTAQAIDRYLRVRAGHPRAAGPWLWLGLRGRYSKTGVQDMLKLRGEQAGVDGVHPHRFRRSAAHELLAAGADSDAVRRVLGWRSETMVRYYTEELADERARAAHARFSPGDRV</sequence>
<dbReference type="PROSITE" id="PS51900">
    <property type="entry name" value="CB"/>
    <property type="match status" value="1"/>
</dbReference>
<keyword evidence="4" id="KW-0233">DNA recombination</keyword>
<evidence type="ECO:0000313" key="8">
    <source>
        <dbReference type="EMBL" id="TDE39948.1"/>
    </source>
</evidence>
<evidence type="ECO:0000256" key="1">
    <source>
        <dbReference type="ARBA" id="ARBA00008857"/>
    </source>
</evidence>
<protein>
    <submittedName>
        <fullName evidence="8">Integrase</fullName>
    </submittedName>
</protein>
<evidence type="ECO:0000256" key="2">
    <source>
        <dbReference type="ARBA" id="ARBA00022908"/>
    </source>
</evidence>
<keyword evidence="9" id="KW-1185">Reference proteome</keyword>
<proteinExistence type="inferred from homology"/>
<dbReference type="Gene3D" id="1.10.150.130">
    <property type="match status" value="1"/>
</dbReference>
<organism evidence="8 9">
    <name type="scientific">Nonomuraea mesophila</name>
    <dbReference type="NCBI Taxonomy" id="2530382"/>
    <lineage>
        <taxon>Bacteria</taxon>
        <taxon>Bacillati</taxon>
        <taxon>Actinomycetota</taxon>
        <taxon>Actinomycetes</taxon>
        <taxon>Streptosporangiales</taxon>
        <taxon>Streptosporangiaceae</taxon>
        <taxon>Nonomuraea</taxon>
    </lineage>
</organism>
<dbReference type="Gene3D" id="1.10.443.10">
    <property type="entry name" value="Intergrase catalytic core"/>
    <property type="match status" value="1"/>
</dbReference>
<dbReference type="InterPro" id="IPR050090">
    <property type="entry name" value="Tyrosine_recombinase_XerCD"/>
</dbReference>
<dbReference type="InterPro" id="IPR010998">
    <property type="entry name" value="Integrase_recombinase_N"/>
</dbReference>
<name>A0A4R5EXY4_9ACTN</name>
<dbReference type="PROSITE" id="PS51898">
    <property type="entry name" value="TYR_RECOMBINASE"/>
    <property type="match status" value="1"/>
</dbReference>
<dbReference type="InterPro" id="IPR044068">
    <property type="entry name" value="CB"/>
</dbReference>
<dbReference type="InterPro" id="IPR013762">
    <property type="entry name" value="Integrase-like_cat_sf"/>
</dbReference>
<dbReference type="InterPro" id="IPR004107">
    <property type="entry name" value="Integrase_SAM-like_N"/>
</dbReference>
<evidence type="ECO:0000313" key="9">
    <source>
        <dbReference type="Proteomes" id="UP000295136"/>
    </source>
</evidence>
<dbReference type="SUPFAM" id="SSF56349">
    <property type="entry name" value="DNA breaking-rejoining enzymes"/>
    <property type="match status" value="1"/>
</dbReference>
<evidence type="ECO:0000259" key="6">
    <source>
        <dbReference type="PROSITE" id="PS51898"/>
    </source>
</evidence>
<dbReference type="Proteomes" id="UP000295136">
    <property type="component" value="Unassembled WGS sequence"/>
</dbReference>
<accession>A0A4R5EXY4</accession>
<dbReference type="PANTHER" id="PTHR30349:SF41">
    <property type="entry name" value="INTEGRASE_RECOMBINASE PROTEIN MJ0367-RELATED"/>
    <property type="match status" value="1"/>
</dbReference>
<keyword evidence="2" id="KW-0229">DNA integration</keyword>
<dbReference type="Pfam" id="PF13495">
    <property type="entry name" value="Phage_int_SAM_4"/>
    <property type="match status" value="1"/>
</dbReference>
<dbReference type="Pfam" id="PF00589">
    <property type="entry name" value="Phage_integrase"/>
    <property type="match status" value="1"/>
</dbReference>
<dbReference type="InterPro" id="IPR002104">
    <property type="entry name" value="Integrase_catalytic"/>
</dbReference>
<dbReference type="InterPro" id="IPR011010">
    <property type="entry name" value="DNA_brk_join_enz"/>
</dbReference>
<dbReference type="AlphaFoldDB" id="A0A4R5EXY4"/>
<dbReference type="GO" id="GO:0006310">
    <property type="term" value="P:DNA recombination"/>
    <property type="evidence" value="ECO:0007669"/>
    <property type="project" value="UniProtKB-KW"/>
</dbReference>
<dbReference type="EMBL" id="SMLD01000111">
    <property type="protein sequence ID" value="TDE39948.1"/>
    <property type="molecule type" value="Genomic_DNA"/>
</dbReference>
<dbReference type="RefSeq" id="WP_132636284.1">
    <property type="nucleotide sequence ID" value="NZ_SMLD01000111.1"/>
</dbReference>
<feature type="domain" description="Tyr recombinase" evidence="6">
    <location>
        <begin position="155"/>
        <end position="335"/>
    </location>
</feature>